<organism evidence="11 12">
    <name type="scientific">Prymnesium parvum</name>
    <name type="common">Toxic golden alga</name>
    <dbReference type="NCBI Taxonomy" id="97485"/>
    <lineage>
        <taxon>Eukaryota</taxon>
        <taxon>Haptista</taxon>
        <taxon>Haptophyta</taxon>
        <taxon>Prymnesiophyceae</taxon>
        <taxon>Prymnesiales</taxon>
        <taxon>Prymnesiaceae</taxon>
        <taxon>Prymnesium</taxon>
    </lineage>
</organism>
<dbReference type="GO" id="GO:0016779">
    <property type="term" value="F:nucleotidyltransferase activity"/>
    <property type="evidence" value="ECO:0007669"/>
    <property type="project" value="UniProtKB-KW"/>
</dbReference>
<keyword evidence="6 8" id="KW-0040">ANK repeat</keyword>
<evidence type="ECO:0000256" key="6">
    <source>
        <dbReference type="ARBA" id="ARBA00023043"/>
    </source>
</evidence>
<feature type="region of interest" description="Disordered" evidence="10">
    <location>
        <begin position="863"/>
        <end position="882"/>
    </location>
</feature>
<feature type="region of interest" description="Disordered" evidence="10">
    <location>
        <begin position="1"/>
        <end position="140"/>
    </location>
</feature>
<comment type="caution">
    <text evidence="11">The sequence shown here is derived from an EMBL/GenBank/DDBJ whole genome shotgun (WGS) entry which is preliminary data.</text>
</comment>
<proteinExistence type="inferred from homology"/>
<reference evidence="11 12" key="1">
    <citation type="journal article" date="2024" name="Science">
        <title>Giant polyketide synthase enzymes in the biosynthesis of giant marine polyether toxins.</title>
        <authorList>
            <person name="Fallon T.R."/>
            <person name="Shende V.V."/>
            <person name="Wierzbicki I.H."/>
            <person name="Pendleton A.L."/>
            <person name="Watervoot N.F."/>
            <person name="Auber R.P."/>
            <person name="Gonzalez D.J."/>
            <person name="Wisecaver J.H."/>
            <person name="Moore B.S."/>
        </authorList>
    </citation>
    <scope>NUCLEOTIDE SEQUENCE [LARGE SCALE GENOMIC DNA]</scope>
    <source>
        <strain evidence="11 12">12B1</strain>
    </source>
</reference>
<comment type="catalytic activity">
    <reaction evidence="7 9">
        <text>L-arginyl-[protein] + NAD(+) = N(omega)-(ADP-D-ribosyl)-L-arginyl-[protein] + nicotinamide + H(+)</text>
        <dbReference type="Rhea" id="RHEA:19149"/>
        <dbReference type="Rhea" id="RHEA-COMP:10532"/>
        <dbReference type="Rhea" id="RHEA-COMP:15087"/>
        <dbReference type="ChEBI" id="CHEBI:15378"/>
        <dbReference type="ChEBI" id="CHEBI:17154"/>
        <dbReference type="ChEBI" id="CHEBI:29965"/>
        <dbReference type="ChEBI" id="CHEBI:57540"/>
        <dbReference type="ChEBI" id="CHEBI:142554"/>
        <dbReference type="EC" id="2.4.2.31"/>
    </reaction>
</comment>
<dbReference type="GO" id="GO:0106274">
    <property type="term" value="F:NAD+-protein-arginine ADP-ribosyltransferase activity"/>
    <property type="evidence" value="ECO:0007669"/>
    <property type="project" value="UniProtKB-EC"/>
</dbReference>
<feature type="repeat" description="ANK" evidence="8">
    <location>
        <begin position="763"/>
        <end position="795"/>
    </location>
</feature>
<dbReference type="PANTHER" id="PTHR24171:SF9">
    <property type="entry name" value="ANKYRIN REPEAT DOMAIN-CONTAINING PROTEIN 39"/>
    <property type="match status" value="1"/>
</dbReference>
<comment type="similarity">
    <text evidence="1 9">Belongs to the Arg-specific ADP-ribosyltransferase family.</text>
</comment>
<dbReference type="PANTHER" id="PTHR24171">
    <property type="entry name" value="ANKYRIN REPEAT DOMAIN-CONTAINING PROTEIN 39-RELATED"/>
    <property type="match status" value="1"/>
</dbReference>
<feature type="compositionally biased region" description="Basic and acidic residues" evidence="10">
    <location>
        <begin position="18"/>
        <end position="27"/>
    </location>
</feature>
<evidence type="ECO:0000256" key="9">
    <source>
        <dbReference type="RuleBase" id="RU361228"/>
    </source>
</evidence>
<feature type="region of interest" description="Disordered" evidence="10">
    <location>
        <begin position="1084"/>
        <end position="1159"/>
    </location>
</feature>
<dbReference type="Pfam" id="PF01129">
    <property type="entry name" value="ART"/>
    <property type="match status" value="1"/>
</dbReference>
<keyword evidence="12" id="KW-1185">Reference proteome</keyword>
<gene>
    <name evidence="11" type="ORF">AB1Y20_013499</name>
</gene>
<evidence type="ECO:0000256" key="2">
    <source>
        <dbReference type="ARBA" id="ARBA00022676"/>
    </source>
</evidence>
<dbReference type="Gene3D" id="1.25.40.20">
    <property type="entry name" value="Ankyrin repeat-containing domain"/>
    <property type="match status" value="1"/>
</dbReference>
<dbReference type="InterPro" id="IPR000768">
    <property type="entry name" value="ART"/>
</dbReference>
<dbReference type="InterPro" id="IPR002110">
    <property type="entry name" value="Ankyrin_rpt"/>
</dbReference>
<protein>
    <recommendedName>
        <fullName evidence="9">NAD(P)(+)--arginine ADP-ribosyltransferase</fullName>
        <ecNumber evidence="9">2.4.2.31</ecNumber>
    </recommendedName>
    <alternativeName>
        <fullName evidence="9">Mono(ADP-ribosyl)transferase</fullName>
    </alternativeName>
</protein>
<evidence type="ECO:0000313" key="11">
    <source>
        <dbReference type="EMBL" id="KAL1498979.1"/>
    </source>
</evidence>
<dbReference type="SMART" id="SM00248">
    <property type="entry name" value="ANK"/>
    <property type="match status" value="3"/>
</dbReference>
<dbReference type="SUPFAM" id="SSF48403">
    <property type="entry name" value="Ankyrin repeat"/>
    <property type="match status" value="1"/>
</dbReference>
<feature type="compositionally biased region" description="Basic and acidic residues" evidence="10">
    <location>
        <begin position="863"/>
        <end position="880"/>
    </location>
</feature>
<evidence type="ECO:0000256" key="4">
    <source>
        <dbReference type="ARBA" id="ARBA00022695"/>
    </source>
</evidence>
<feature type="compositionally biased region" description="Basic and acidic residues" evidence="10">
    <location>
        <begin position="35"/>
        <end position="44"/>
    </location>
</feature>
<keyword evidence="4" id="KW-0548">Nucleotidyltransferase</keyword>
<evidence type="ECO:0000256" key="5">
    <source>
        <dbReference type="ARBA" id="ARBA00022737"/>
    </source>
</evidence>
<feature type="compositionally biased region" description="Basic and acidic residues" evidence="10">
    <location>
        <begin position="53"/>
        <end position="115"/>
    </location>
</feature>
<dbReference type="Pfam" id="PF12796">
    <property type="entry name" value="Ank_2"/>
    <property type="match status" value="1"/>
</dbReference>
<dbReference type="InterPro" id="IPR036770">
    <property type="entry name" value="Ankyrin_rpt-contain_sf"/>
</dbReference>
<sequence>MSSAAWQAQQRAMQAKAKLREESEKLKKNNPALAKIKEKQEAMLKARLNGEAPKSHRLTERRALSAREDPRQRKRGKDEKKDGESDTEDESKKAEEDAKKAEAEAEAARKKEEARARRKKKKEEDVRELPPDQNPVDAEWTAKTWLGSLDLETVIESALKPPPPDGSGAAFSYIRGLSRDDVEAMLNQANLGGLTHVIFEGIQKLQKQAASTAFVLNNTKFKSEGRFEMAYGALALFYGGLESLIGPPQMIDGSLIRSMEQEHCARPDSTLKFTSSNGMTSISRDEWEVAYEPFPEKEYAERVNFKDEHPEWCRQVKPLSAFEPEMEKINAKLSREGHALLIIEELLGGRLYTGPLYHKYNHVLRAKSGNPFINDMYKKMCKDNQYPTTIHAINSLIIKLSKLTVATKVYRGFCYAKLPDSFWTRNSEGIRCGIEYGFSSTTTERSVAEHYGTGPAGTIFEMQMGLVDRGAELVWISQYPHEAEILFPPLTGLEMSNAVVDVDQLVISTRLSVNLTALTLEQVVSKRRKMIMDMGEGMTMEIKEELKERPEDAETATMLLKKGLEAGPYSFSPKWYNDDENFSKAVSMSLGLKKTVVVDGVKLPVQTDERVPLLHGSFRNFKPERNNHQRTLLLAAWLKINNKVATLDLRSMGLEAHEVEFLVHIFKKTQVIVTADMRENGEMGTEAAQMLVDQVLRQDTNTIGSLCGVTKTKISLSIPRKDIPPTDLIFIAEELEANSWAESNSGKGKPHAEIRRRSSRSYGDWSPLLFAAREGIPDLCQILIKRKADINQKDQDKLNPGYTALITAATRGDMELVELLVNAEADLTAGDRNGKTALMLSEQRGYTAIAEFLHSKMDVETLEDKDGEKKEEGGAKERNSAAHMSMYKGLQEKAAQKEKERLMAAAQLADQRYERWSKLSDELKVCQTLEAAAKLECDEAMAAKEAIAAGKSRRVSNISSAMSAAQVMAAAVNVRAGRMVCSTPLQEGSESFSERWNLMGVSGLVSSMSERQSRACGACGRASKPAAPGSRLTGAPTDRAIVSRALSAPTSEAASFAQARQSSTGTSSSDGSFLFARRASVFEPSLPPNLGRRGSKSKSDGEKLFNPSELTHRSSKGTFRAEMDRSSPNTSTRVSYRDESESHTKPHPMLEPSGVTSAE</sequence>
<dbReference type="Proteomes" id="UP001515480">
    <property type="component" value="Unassembled WGS sequence"/>
</dbReference>
<dbReference type="AlphaFoldDB" id="A0AB34IFR3"/>
<evidence type="ECO:0000256" key="3">
    <source>
        <dbReference type="ARBA" id="ARBA00022679"/>
    </source>
</evidence>
<dbReference type="SUPFAM" id="SSF56399">
    <property type="entry name" value="ADP-ribosylation"/>
    <property type="match status" value="1"/>
</dbReference>
<feature type="repeat" description="ANK" evidence="8">
    <location>
        <begin position="800"/>
        <end position="832"/>
    </location>
</feature>
<evidence type="ECO:0000256" key="8">
    <source>
        <dbReference type="PROSITE-ProRule" id="PRU00023"/>
    </source>
</evidence>
<dbReference type="PROSITE" id="PS51996">
    <property type="entry name" value="TR_MART"/>
    <property type="match status" value="1"/>
</dbReference>
<accession>A0AB34IFR3</accession>
<keyword evidence="3 9" id="KW-0808">Transferase</keyword>
<dbReference type="EC" id="2.4.2.31" evidence="9"/>
<evidence type="ECO:0000256" key="7">
    <source>
        <dbReference type="ARBA" id="ARBA00047597"/>
    </source>
</evidence>
<dbReference type="PROSITE" id="PS50088">
    <property type="entry name" value="ANK_REPEAT"/>
    <property type="match status" value="2"/>
</dbReference>
<keyword evidence="5" id="KW-0677">Repeat</keyword>
<keyword evidence="9" id="KW-0520">NAD</keyword>
<keyword evidence="2 9" id="KW-0328">Glycosyltransferase</keyword>
<dbReference type="EMBL" id="JBGBPQ010000026">
    <property type="protein sequence ID" value="KAL1498979.1"/>
    <property type="molecule type" value="Genomic_DNA"/>
</dbReference>
<name>A0AB34IFR3_PRYPA</name>
<dbReference type="Gene3D" id="3.90.176.10">
    <property type="entry name" value="Toxin ADP-ribosyltransferase, Chain A, domain 1"/>
    <property type="match status" value="1"/>
</dbReference>
<feature type="compositionally biased region" description="Low complexity" evidence="10">
    <location>
        <begin position="1"/>
        <end position="16"/>
    </location>
</feature>
<evidence type="ECO:0000256" key="1">
    <source>
        <dbReference type="ARBA" id="ARBA00009558"/>
    </source>
</evidence>
<evidence type="ECO:0000256" key="10">
    <source>
        <dbReference type="SAM" id="MobiDB-lite"/>
    </source>
</evidence>
<keyword evidence="9" id="KW-0521">NADP</keyword>
<evidence type="ECO:0000313" key="12">
    <source>
        <dbReference type="Proteomes" id="UP001515480"/>
    </source>
</evidence>
<feature type="compositionally biased region" description="Basic and acidic residues" evidence="10">
    <location>
        <begin position="1135"/>
        <end position="1144"/>
    </location>
</feature>
<dbReference type="PROSITE" id="PS50297">
    <property type="entry name" value="ANK_REP_REGION"/>
    <property type="match status" value="1"/>
</dbReference>